<keyword evidence="4" id="KW-0406">Ion transport</keyword>
<keyword evidence="2" id="KW-0472">Membrane</keyword>
<evidence type="ECO:0000256" key="2">
    <source>
        <dbReference type="SAM" id="Phobius"/>
    </source>
</evidence>
<keyword evidence="4" id="KW-0407">Ion channel</keyword>
<evidence type="ECO:0000313" key="5">
    <source>
        <dbReference type="Proteomes" id="UP000054770"/>
    </source>
</evidence>
<feature type="transmembrane region" description="Helical" evidence="2">
    <location>
        <begin position="12"/>
        <end position="37"/>
    </location>
</feature>
<sequence>MIHARWWRDLSVRMRIGGMTALLVLLVLNVFVVPFSVAPDDTLARLLRDVFLTLILLSGVVAVAEDRTHWIAIALVAAVAMLVNWTGWFLPPGQTPGLTDATTLVSLAILGAVIGVKVFSGGTVTFDRILGAVTLYILIGVVWAQAYQIVSFHVPHAYAGNTGADGAFDSPTAIYFSFVTLTTVGYGDITPVAHAAKSLAIVEGLLGQLYPAIVLARLVSLQTAAPAAPADGTANPASPSRRSGRKGSRTRSRP</sequence>
<feature type="compositionally biased region" description="Low complexity" evidence="1">
    <location>
        <begin position="227"/>
        <end position="241"/>
    </location>
</feature>
<proteinExistence type="predicted"/>
<dbReference type="Proteomes" id="UP000054770">
    <property type="component" value="Unassembled WGS sequence"/>
</dbReference>
<evidence type="ECO:0000256" key="1">
    <source>
        <dbReference type="SAM" id="MobiDB-lite"/>
    </source>
</evidence>
<feature type="transmembrane region" description="Helical" evidence="2">
    <location>
        <begin position="70"/>
        <end position="89"/>
    </location>
</feature>
<accession>A0A158G360</accession>
<organism evidence="4 5">
    <name type="scientific">Caballeronia choica</name>
    <dbReference type="NCBI Taxonomy" id="326476"/>
    <lineage>
        <taxon>Bacteria</taxon>
        <taxon>Pseudomonadati</taxon>
        <taxon>Pseudomonadota</taxon>
        <taxon>Betaproteobacteria</taxon>
        <taxon>Burkholderiales</taxon>
        <taxon>Burkholderiaceae</taxon>
        <taxon>Caballeronia</taxon>
    </lineage>
</organism>
<dbReference type="InterPro" id="IPR013099">
    <property type="entry name" value="K_chnl_dom"/>
</dbReference>
<feature type="transmembrane region" description="Helical" evidence="2">
    <location>
        <begin position="101"/>
        <end position="120"/>
    </location>
</feature>
<keyword evidence="2" id="KW-1133">Transmembrane helix</keyword>
<dbReference type="OrthoDB" id="9799090at2"/>
<evidence type="ECO:0000313" key="4">
    <source>
        <dbReference type="EMBL" id="SAL26291.1"/>
    </source>
</evidence>
<comment type="caution">
    <text evidence="4">The sequence shown here is derived from an EMBL/GenBank/DDBJ whole genome shotgun (WGS) entry which is preliminary data.</text>
</comment>
<feature type="compositionally biased region" description="Basic residues" evidence="1">
    <location>
        <begin position="242"/>
        <end position="254"/>
    </location>
</feature>
<dbReference type="RefSeq" id="WP_087643438.1">
    <property type="nucleotide sequence ID" value="NZ_FCON02000009.1"/>
</dbReference>
<evidence type="ECO:0000259" key="3">
    <source>
        <dbReference type="Pfam" id="PF07885"/>
    </source>
</evidence>
<name>A0A158G360_9BURK</name>
<feature type="transmembrane region" description="Helical" evidence="2">
    <location>
        <begin position="43"/>
        <end position="63"/>
    </location>
</feature>
<feature type="domain" description="Potassium channel" evidence="3">
    <location>
        <begin position="168"/>
        <end position="220"/>
    </location>
</feature>
<protein>
    <submittedName>
        <fullName evidence="4">Voltage-gated potassium channel</fullName>
    </submittedName>
</protein>
<reference evidence="4" key="1">
    <citation type="submission" date="2016-01" db="EMBL/GenBank/DDBJ databases">
        <authorList>
            <person name="Peeters C."/>
        </authorList>
    </citation>
    <scope>NUCLEOTIDE SEQUENCE [LARGE SCALE GENOMIC DNA]</scope>
    <source>
        <strain evidence="4">LMG 22940</strain>
    </source>
</reference>
<feature type="region of interest" description="Disordered" evidence="1">
    <location>
        <begin position="227"/>
        <end position="254"/>
    </location>
</feature>
<keyword evidence="2" id="KW-0812">Transmembrane</keyword>
<feature type="transmembrane region" description="Helical" evidence="2">
    <location>
        <begin position="129"/>
        <end position="147"/>
    </location>
</feature>
<gene>
    <name evidence="4" type="ORF">AWB68_01204</name>
</gene>
<dbReference type="Pfam" id="PF07885">
    <property type="entry name" value="Ion_trans_2"/>
    <property type="match status" value="1"/>
</dbReference>
<dbReference type="Gene3D" id="1.10.287.70">
    <property type="match status" value="1"/>
</dbReference>
<keyword evidence="5" id="KW-1185">Reference proteome</keyword>
<dbReference type="SUPFAM" id="SSF81324">
    <property type="entry name" value="Voltage-gated potassium channels"/>
    <property type="match status" value="1"/>
</dbReference>
<dbReference type="AlphaFoldDB" id="A0A158G360"/>
<dbReference type="GO" id="GO:0034220">
    <property type="term" value="P:monoatomic ion transmembrane transport"/>
    <property type="evidence" value="ECO:0007669"/>
    <property type="project" value="UniProtKB-KW"/>
</dbReference>
<keyword evidence="4" id="KW-0813">Transport</keyword>
<dbReference type="EMBL" id="FCON02000009">
    <property type="protein sequence ID" value="SAL26291.1"/>
    <property type="molecule type" value="Genomic_DNA"/>
</dbReference>